<keyword evidence="1" id="KW-0175">Coiled coil</keyword>
<evidence type="ECO:0000259" key="3">
    <source>
        <dbReference type="Pfam" id="PF09073"/>
    </source>
</evidence>
<dbReference type="GO" id="GO:0005634">
    <property type="term" value="C:nucleus"/>
    <property type="evidence" value="ECO:0007669"/>
    <property type="project" value="TreeGrafter"/>
</dbReference>
<accession>A0A1J7J5R7</accession>
<evidence type="ECO:0000313" key="5">
    <source>
        <dbReference type="Proteomes" id="UP000182658"/>
    </source>
</evidence>
<feature type="compositionally biased region" description="Low complexity" evidence="2">
    <location>
        <begin position="413"/>
        <end position="427"/>
    </location>
</feature>
<proteinExistence type="predicted"/>
<evidence type="ECO:0000313" key="4">
    <source>
        <dbReference type="EMBL" id="OIW24492.1"/>
    </source>
</evidence>
<organism evidence="4 5">
    <name type="scientific">Coniochaeta ligniaria NRRL 30616</name>
    <dbReference type="NCBI Taxonomy" id="1408157"/>
    <lineage>
        <taxon>Eukaryota</taxon>
        <taxon>Fungi</taxon>
        <taxon>Dikarya</taxon>
        <taxon>Ascomycota</taxon>
        <taxon>Pezizomycotina</taxon>
        <taxon>Sordariomycetes</taxon>
        <taxon>Sordariomycetidae</taxon>
        <taxon>Coniochaetales</taxon>
        <taxon>Coniochaetaceae</taxon>
        <taxon>Coniochaeta</taxon>
    </lineage>
</organism>
<protein>
    <submittedName>
        <fullName evidence="4">Bud-site selection protein</fullName>
    </submittedName>
</protein>
<gene>
    <name evidence="4" type="ORF">CONLIGDRAFT_636676</name>
</gene>
<dbReference type="Proteomes" id="UP000182658">
    <property type="component" value="Unassembled WGS sequence"/>
</dbReference>
<feature type="domain" description="Bud22" evidence="3">
    <location>
        <begin position="20"/>
        <end position="467"/>
    </location>
</feature>
<dbReference type="PANTHER" id="PTHR23325:SF1">
    <property type="entry name" value="SERUM RESPONSE FACTOR-BINDING PROTEIN 1"/>
    <property type="match status" value="1"/>
</dbReference>
<sequence>MPKRKRTVEETVEEQLAKFGQELHHALKLAKGFERQRQAKRLKDSKATPEKKERLQKEIVVLKSLDLHQAAHAHLCASLLKIKSVAAAPNLPTELKAGPPKPDISEEERVALHNVTSALYNRKEVKQVLDKAVPAICSTLGLEAPSKKGKGPAKDARKEKEDQPADRESVPREEPKVEKKAKKPVKETLPDEIPEDEAEAAIAKYEALLGGSSEEDSGSEGDDEEDPMQITSDEGEDDDGYGDIDLDSEDGEEDSDDESSFGGFSSDEEEPVEVTGGAKLKVEQSVEDEDSDEEEDDDDSDHSSAISRSPSPKRTKRKRAVADTGPTTGSTFLPSLMGGYISGSESASDVDIEPPRKNRRGQRARQAIWEKKFKAEAKHLQKQTRDQGWDPKRGAVEGARTPWKKGIANPFSRPAEGGRQEAAAAAPPKKPRTTDNTGPLHPSWEAKKKAEEKQQNVKFEGKKIKFD</sequence>
<dbReference type="GO" id="GO:0030490">
    <property type="term" value="P:maturation of SSU-rRNA"/>
    <property type="evidence" value="ECO:0007669"/>
    <property type="project" value="TreeGrafter"/>
</dbReference>
<evidence type="ECO:0000256" key="1">
    <source>
        <dbReference type="ARBA" id="ARBA00023054"/>
    </source>
</evidence>
<evidence type="ECO:0000256" key="2">
    <source>
        <dbReference type="SAM" id="MobiDB-lite"/>
    </source>
</evidence>
<feature type="compositionally biased region" description="Acidic residues" evidence="2">
    <location>
        <begin position="285"/>
        <end position="300"/>
    </location>
</feature>
<dbReference type="InParanoid" id="A0A1J7J5R7"/>
<feature type="compositionally biased region" description="Acidic residues" evidence="2">
    <location>
        <begin position="190"/>
        <end position="199"/>
    </location>
</feature>
<dbReference type="Pfam" id="PF09073">
    <property type="entry name" value="BUD22"/>
    <property type="match status" value="1"/>
</dbReference>
<dbReference type="GO" id="GO:0030686">
    <property type="term" value="C:90S preribosome"/>
    <property type="evidence" value="ECO:0007669"/>
    <property type="project" value="TreeGrafter"/>
</dbReference>
<dbReference type="PANTHER" id="PTHR23325">
    <property type="entry name" value="SERUM RESPONSE FACTOR-BINDING"/>
    <property type="match status" value="1"/>
</dbReference>
<dbReference type="InterPro" id="IPR037393">
    <property type="entry name" value="Bud22/SRFB1"/>
</dbReference>
<feature type="compositionally biased region" description="Basic and acidic residues" evidence="2">
    <location>
        <begin position="368"/>
        <end position="395"/>
    </location>
</feature>
<dbReference type="InterPro" id="IPR015158">
    <property type="entry name" value="Bud22_dom"/>
</dbReference>
<feature type="compositionally biased region" description="Basic and acidic residues" evidence="2">
    <location>
        <begin position="444"/>
        <end position="467"/>
    </location>
</feature>
<dbReference type="EMBL" id="KV875103">
    <property type="protein sequence ID" value="OIW24492.1"/>
    <property type="molecule type" value="Genomic_DNA"/>
</dbReference>
<feature type="compositionally biased region" description="Basic and acidic residues" evidence="2">
    <location>
        <begin position="152"/>
        <end position="189"/>
    </location>
</feature>
<feature type="compositionally biased region" description="Acidic residues" evidence="2">
    <location>
        <begin position="213"/>
        <end position="259"/>
    </location>
</feature>
<dbReference type="OrthoDB" id="3364872at2759"/>
<name>A0A1J7J5R7_9PEZI</name>
<feature type="region of interest" description="Disordered" evidence="2">
    <location>
        <begin position="142"/>
        <end position="467"/>
    </location>
</feature>
<dbReference type="AlphaFoldDB" id="A0A1J7J5R7"/>
<dbReference type="STRING" id="1408157.A0A1J7J5R7"/>
<keyword evidence="5" id="KW-1185">Reference proteome</keyword>
<reference evidence="4 5" key="1">
    <citation type="submission" date="2016-10" db="EMBL/GenBank/DDBJ databases">
        <title>Draft genome sequence of Coniochaeta ligniaria NRRL30616, a lignocellulolytic fungus for bioabatement of inhibitors in plant biomass hydrolysates.</title>
        <authorList>
            <consortium name="DOE Joint Genome Institute"/>
            <person name="Jimenez D.J."/>
            <person name="Hector R.E."/>
            <person name="Riley R."/>
            <person name="Sun H."/>
            <person name="Grigoriev I.V."/>
            <person name="Van Elsas J.D."/>
            <person name="Nichols N.N."/>
        </authorList>
    </citation>
    <scope>NUCLEOTIDE SEQUENCE [LARGE SCALE GENOMIC DNA]</scope>
    <source>
        <strain evidence="4 5">NRRL 30616</strain>
    </source>
</reference>